<evidence type="ECO:0000259" key="1">
    <source>
        <dbReference type="Pfam" id="PF13843"/>
    </source>
</evidence>
<feature type="domain" description="PiggyBac transposable element-derived protein" evidence="1">
    <location>
        <begin position="146"/>
        <end position="288"/>
    </location>
</feature>
<dbReference type="Pfam" id="PF13843">
    <property type="entry name" value="DDE_Tnp_1_7"/>
    <property type="match status" value="2"/>
</dbReference>
<sequence>MGRISPLIKKNAKVTILGTVIGEKIARPLVGDMWKTKRLSAIVLRAASGTNRWVIKLDANPEIEIEVSAGRMKFVASATPVNNNLNDENSDIPEELVLSEAETNFSSDSEQSDGEQDSAVGIDSRRVHQSYTNSLVVNISDIANASPRQFFEHFLPVEYLMSTVIPSTNKRARECERRWQNLTWMELMRFFGVLTVMTYVQCADIRDYWSVTQETYSITIGFGKYISLRRFRDIIKYITLTDIPMDNNNPFHLIRKFHNAFNKNLSEAIIPGNFLCIDESMCQWMANLFLHLDPVEPPEHSSKKKFSEYLATIATMLRLTEPWFNSGRTIIADSWFGSVVSSVTLYKHGFYSILQLKKRCYWPKNIPHDITDALGSDYGSFVCRTGNLDGVELAFRRPAIFEEFNGYRSAIDILNNLHDNAFSYHDALSTKHSENHILAFYLTVAEANSYSAYCQFVPGKKNMKHVDFRKKLVASIFNYYKEEVFTETVAS</sequence>
<name>A0ABN7UWN7_GIGMA</name>
<gene>
    <name evidence="2" type="ORF">GMARGA_LOCUS11388</name>
</gene>
<keyword evidence="3" id="KW-1185">Reference proteome</keyword>
<dbReference type="PANTHER" id="PTHR46599:SF3">
    <property type="entry name" value="PIGGYBAC TRANSPOSABLE ELEMENT-DERIVED PROTEIN 4"/>
    <property type="match status" value="1"/>
</dbReference>
<dbReference type="Proteomes" id="UP000789901">
    <property type="component" value="Unassembled WGS sequence"/>
</dbReference>
<organism evidence="2 3">
    <name type="scientific">Gigaspora margarita</name>
    <dbReference type="NCBI Taxonomy" id="4874"/>
    <lineage>
        <taxon>Eukaryota</taxon>
        <taxon>Fungi</taxon>
        <taxon>Fungi incertae sedis</taxon>
        <taxon>Mucoromycota</taxon>
        <taxon>Glomeromycotina</taxon>
        <taxon>Glomeromycetes</taxon>
        <taxon>Diversisporales</taxon>
        <taxon>Gigasporaceae</taxon>
        <taxon>Gigaspora</taxon>
    </lineage>
</organism>
<feature type="domain" description="PiggyBac transposable element-derived protein" evidence="1">
    <location>
        <begin position="291"/>
        <end position="369"/>
    </location>
</feature>
<evidence type="ECO:0000313" key="3">
    <source>
        <dbReference type="Proteomes" id="UP000789901"/>
    </source>
</evidence>
<feature type="non-terminal residue" evidence="2">
    <location>
        <position position="1"/>
    </location>
</feature>
<proteinExistence type="predicted"/>
<dbReference type="PANTHER" id="PTHR46599">
    <property type="entry name" value="PIGGYBAC TRANSPOSABLE ELEMENT-DERIVED PROTEIN 4"/>
    <property type="match status" value="1"/>
</dbReference>
<accession>A0ABN7UWN7</accession>
<reference evidence="2 3" key="1">
    <citation type="submission" date="2021-06" db="EMBL/GenBank/DDBJ databases">
        <authorList>
            <person name="Kallberg Y."/>
            <person name="Tangrot J."/>
            <person name="Rosling A."/>
        </authorList>
    </citation>
    <scope>NUCLEOTIDE SEQUENCE [LARGE SCALE GENOMIC DNA]</scope>
    <source>
        <strain evidence="2 3">120-4 pot B 10/14</strain>
    </source>
</reference>
<dbReference type="EMBL" id="CAJVQB010006658">
    <property type="protein sequence ID" value="CAG8688987.1"/>
    <property type="molecule type" value="Genomic_DNA"/>
</dbReference>
<evidence type="ECO:0000313" key="2">
    <source>
        <dbReference type="EMBL" id="CAG8688987.1"/>
    </source>
</evidence>
<comment type="caution">
    <text evidence="2">The sequence shown here is derived from an EMBL/GenBank/DDBJ whole genome shotgun (WGS) entry which is preliminary data.</text>
</comment>
<protein>
    <submittedName>
        <fullName evidence="2">4091_t:CDS:1</fullName>
    </submittedName>
</protein>
<dbReference type="InterPro" id="IPR029526">
    <property type="entry name" value="PGBD"/>
</dbReference>